<feature type="domain" description="Glycosyltransferase 2-like" evidence="1">
    <location>
        <begin position="9"/>
        <end position="144"/>
    </location>
</feature>
<dbReference type="Pfam" id="PF00535">
    <property type="entry name" value="Glycos_transf_2"/>
    <property type="match status" value="1"/>
</dbReference>
<dbReference type="Proteomes" id="UP000267268">
    <property type="component" value="Chromosome 1"/>
</dbReference>
<dbReference type="RefSeq" id="WP_126616585.1">
    <property type="nucleotide sequence ID" value="NZ_CP034562.1"/>
</dbReference>
<dbReference type="InterPro" id="IPR029044">
    <property type="entry name" value="Nucleotide-diphossugar_trans"/>
</dbReference>
<name>A0A3S9P620_9BACT</name>
<dbReference type="EMBL" id="CP034562">
    <property type="protein sequence ID" value="AZQ63665.1"/>
    <property type="molecule type" value="Genomic_DNA"/>
</dbReference>
<dbReference type="SUPFAM" id="SSF53448">
    <property type="entry name" value="Nucleotide-diphospho-sugar transferases"/>
    <property type="match status" value="1"/>
</dbReference>
<keyword evidence="2" id="KW-0808">Transferase</keyword>
<dbReference type="PANTHER" id="PTHR22916:SF3">
    <property type="entry name" value="UDP-GLCNAC:BETAGAL BETA-1,3-N-ACETYLGLUCOSAMINYLTRANSFERASE-LIKE PROTEIN 1"/>
    <property type="match status" value="1"/>
</dbReference>
<organism evidence="2 3">
    <name type="scientific">Flammeovirga pectinis</name>
    <dbReference type="NCBI Taxonomy" id="2494373"/>
    <lineage>
        <taxon>Bacteria</taxon>
        <taxon>Pseudomonadati</taxon>
        <taxon>Bacteroidota</taxon>
        <taxon>Cytophagia</taxon>
        <taxon>Cytophagales</taxon>
        <taxon>Flammeovirgaceae</taxon>
        <taxon>Flammeovirga</taxon>
    </lineage>
</organism>
<dbReference type="GO" id="GO:0016758">
    <property type="term" value="F:hexosyltransferase activity"/>
    <property type="evidence" value="ECO:0007669"/>
    <property type="project" value="UniProtKB-ARBA"/>
</dbReference>
<evidence type="ECO:0000259" key="1">
    <source>
        <dbReference type="Pfam" id="PF00535"/>
    </source>
</evidence>
<protein>
    <submittedName>
        <fullName evidence="2">Glycosyltransferase</fullName>
    </submittedName>
</protein>
<dbReference type="Gene3D" id="3.90.550.10">
    <property type="entry name" value="Spore Coat Polysaccharide Biosynthesis Protein SpsA, Chain A"/>
    <property type="match status" value="1"/>
</dbReference>
<keyword evidence="3" id="KW-1185">Reference proteome</keyword>
<sequence>MNSATIDISIIVLTFNHEKYIEKCISSILNQQHSLTIEIIIGDDGSSDKTIEILKTYALKENSIRVLFKGNDKEFFRNSKRTPGGNLLRCLKDTNGKFIALCDGDDYWTDTNKINKAINFINSDKNLVGYFHHVSSTVNTSPHQLGSKLYDLTTFLVDENRLQSSSALLFKNIFSKADYQDLEFLFRESYKVDDDLLLILLKKGTVYFDAKVMTYYRKHNSTLWSSNSLIDQVQSEIDHLKKCLIFFSENVLLLKVIKKKLEDTYLLGILITLKLRKYKMLPFFYKGAPINITSIKKIFKYFLKGLLFRH</sequence>
<gene>
    <name evidence="2" type="ORF">EI427_15960</name>
</gene>
<dbReference type="InterPro" id="IPR001173">
    <property type="entry name" value="Glyco_trans_2-like"/>
</dbReference>
<evidence type="ECO:0000313" key="3">
    <source>
        <dbReference type="Proteomes" id="UP000267268"/>
    </source>
</evidence>
<dbReference type="OrthoDB" id="199095at2"/>
<dbReference type="PANTHER" id="PTHR22916">
    <property type="entry name" value="GLYCOSYLTRANSFERASE"/>
    <property type="match status" value="1"/>
</dbReference>
<reference evidence="2 3" key="1">
    <citation type="submission" date="2018-12" db="EMBL/GenBank/DDBJ databases">
        <title>Flammeovirga pectinis sp. nov., isolated from the gut of the Korean scallop, Patinopecten yessoensis.</title>
        <authorList>
            <person name="Bae J.-W."/>
            <person name="Jeong Y.-S."/>
            <person name="Kang W."/>
        </authorList>
    </citation>
    <scope>NUCLEOTIDE SEQUENCE [LARGE SCALE GENOMIC DNA]</scope>
    <source>
        <strain evidence="2 3">L12M1</strain>
    </source>
</reference>
<dbReference type="AlphaFoldDB" id="A0A3S9P620"/>
<proteinExistence type="predicted"/>
<dbReference type="KEGG" id="fll:EI427_15960"/>
<accession>A0A3S9P620</accession>
<evidence type="ECO:0000313" key="2">
    <source>
        <dbReference type="EMBL" id="AZQ63665.1"/>
    </source>
</evidence>